<name>A0A2V4VDF0_9GAMM</name>
<protein>
    <submittedName>
        <fullName evidence="1">Uncharacterized protein</fullName>
    </submittedName>
</protein>
<keyword evidence="2" id="KW-1185">Reference proteome</keyword>
<accession>A0A2V4VDF0</accession>
<dbReference type="Proteomes" id="UP000247746">
    <property type="component" value="Unassembled WGS sequence"/>
</dbReference>
<sequence>MNKCPNKEVFESLSSTFDRLEEAAWFIRLMEENYHFADRFRWSLSSFLKSLKEIMQLLTMELQKDKITSAFVKQKKTALSSDPLISYLYRQRDIVVHKSMLQPASTGSVGFTRGKGMKLGIGMPIDPLSDSEEAVKRYIYIAAKDEDFLGILYQEDDGSGEYTCVERHWRLSEFPDIELTQLAATAWEKVAQALFDVAGTMGAKLIEPTFELGNPNEVRFELYKPEWIKEQFNYYKEKISENNI</sequence>
<gene>
    <name evidence="1" type="ORF">DFP82_11144</name>
</gene>
<comment type="caution">
    <text evidence="1">The sequence shown here is derived from an EMBL/GenBank/DDBJ whole genome shotgun (WGS) entry which is preliminary data.</text>
</comment>
<evidence type="ECO:0000313" key="1">
    <source>
        <dbReference type="EMBL" id="PYE36695.1"/>
    </source>
</evidence>
<dbReference type="RefSeq" id="WP_110924166.1">
    <property type="nucleotide sequence ID" value="NZ_QJSU01000011.1"/>
</dbReference>
<proteinExistence type="predicted"/>
<dbReference type="AlphaFoldDB" id="A0A2V4VDF0"/>
<reference evidence="1 2" key="1">
    <citation type="submission" date="2018-06" db="EMBL/GenBank/DDBJ databases">
        <title>Genomic Encyclopedia of Type Strains, Phase III (KMG-III): the genomes of soil and plant-associated and newly described type strains.</title>
        <authorList>
            <person name="Whitman W."/>
        </authorList>
    </citation>
    <scope>NUCLEOTIDE SEQUENCE [LARGE SCALE GENOMIC DNA]</scope>
    <source>
        <strain evidence="1 2">CECT 5889</strain>
    </source>
</reference>
<dbReference type="OrthoDB" id="4772602at2"/>
<evidence type="ECO:0000313" key="2">
    <source>
        <dbReference type="Proteomes" id="UP000247746"/>
    </source>
</evidence>
<dbReference type="EMBL" id="QJSU01000011">
    <property type="protein sequence ID" value="PYE36695.1"/>
    <property type="molecule type" value="Genomic_DNA"/>
</dbReference>
<organism evidence="1 2">
    <name type="scientific">Psychrobacter fozii</name>
    <dbReference type="NCBI Taxonomy" id="198480"/>
    <lineage>
        <taxon>Bacteria</taxon>
        <taxon>Pseudomonadati</taxon>
        <taxon>Pseudomonadota</taxon>
        <taxon>Gammaproteobacteria</taxon>
        <taxon>Moraxellales</taxon>
        <taxon>Moraxellaceae</taxon>
        <taxon>Psychrobacter</taxon>
    </lineage>
</organism>